<evidence type="ECO:0000313" key="9">
    <source>
        <dbReference type="EMBL" id="PIS20859.1"/>
    </source>
</evidence>
<dbReference type="Pfam" id="PF13662">
    <property type="entry name" value="Toprim_4"/>
    <property type="match status" value="1"/>
</dbReference>
<gene>
    <name evidence="7" type="primary">recR</name>
    <name evidence="9" type="ORF">COT52_01605</name>
</gene>
<dbReference type="Proteomes" id="UP000231414">
    <property type="component" value="Unassembled WGS sequence"/>
</dbReference>
<dbReference type="HAMAP" id="MF_00017">
    <property type="entry name" value="RecR"/>
    <property type="match status" value="1"/>
</dbReference>
<reference evidence="10" key="1">
    <citation type="submission" date="2017-09" db="EMBL/GenBank/DDBJ databases">
        <title>Depth-based differentiation of microbial function through sediment-hosted aquifers and enrichment of novel symbionts in the deep terrestrial subsurface.</title>
        <authorList>
            <person name="Probst A.J."/>
            <person name="Ladd B."/>
            <person name="Jarett J.K."/>
            <person name="Geller-Mcgrath D.E."/>
            <person name="Sieber C.M.K."/>
            <person name="Emerson J.B."/>
            <person name="Anantharaman K."/>
            <person name="Thomas B.C."/>
            <person name="Malmstrom R."/>
            <person name="Stieglmeier M."/>
            <person name="Klingl A."/>
            <person name="Woyke T."/>
            <person name="Ryan C.M."/>
            <person name="Banfield J.F."/>
        </authorList>
    </citation>
    <scope>NUCLEOTIDE SEQUENCE [LARGE SCALE GENOMIC DNA]</scope>
</reference>
<comment type="caution">
    <text evidence="9">The sequence shown here is derived from an EMBL/GenBank/DDBJ whole genome shotgun (WGS) entry which is preliminary data.</text>
</comment>
<feature type="domain" description="Toprim" evidence="8">
    <location>
        <begin position="80"/>
        <end position="174"/>
    </location>
</feature>
<organism evidence="9 10">
    <name type="scientific">candidate division WWE3 bacterium CG08_land_8_20_14_0_20_43_13</name>
    <dbReference type="NCBI Taxonomy" id="1975087"/>
    <lineage>
        <taxon>Bacteria</taxon>
        <taxon>Katanobacteria</taxon>
    </lineage>
</organism>
<evidence type="ECO:0000256" key="1">
    <source>
        <dbReference type="ARBA" id="ARBA00022723"/>
    </source>
</evidence>
<evidence type="ECO:0000256" key="4">
    <source>
        <dbReference type="ARBA" id="ARBA00022833"/>
    </source>
</evidence>
<dbReference type="InterPro" id="IPR034137">
    <property type="entry name" value="TOPRIM_RecR"/>
</dbReference>
<dbReference type="GO" id="GO:0008270">
    <property type="term" value="F:zinc ion binding"/>
    <property type="evidence" value="ECO:0007669"/>
    <property type="project" value="UniProtKB-KW"/>
</dbReference>
<dbReference type="InterPro" id="IPR000093">
    <property type="entry name" value="DNA_Rcmb_RecR"/>
</dbReference>
<accession>A0A2H0X9L2</accession>
<dbReference type="Pfam" id="PF21176">
    <property type="entry name" value="RecR_HhH"/>
    <property type="match status" value="1"/>
</dbReference>
<evidence type="ECO:0000256" key="5">
    <source>
        <dbReference type="ARBA" id="ARBA00023172"/>
    </source>
</evidence>
<evidence type="ECO:0000256" key="7">
    <source>
        <dbReference type="HAMAP-Rule" id="MF_00017"/>
    </source>
</evidence>
<name>A0A2H0X9L2_UNCKA</name>
<keyword evidence="5 7" id="KW-0233">DNA recombination</keyword>
<comment type="similarity">
    <text evidence="7">Belongs to the RecR family.</text>
</comment>
<dbReference type="GO" id="GO:0006281">
    <property type="term" value="P:DNA repair"/>
    <property type="evidence" value="ECO:0007669"/>
    <property type="project" value="UniProtKB-UniRule"/>
</dbReference>
<dbReference type="GO" id="GO:0003677">
    <property type="term" value="F:DNA binding"/>
    <property type="evidence" value="ECO:0007669"/>
    <property type="project" value="UniProtKB-UniRule"/>
</dbReference>
<dbReference type="NCBIfam" id="TIGR00615">
    <property type="entry name" value="recR"/>
    <property type="match status" value="1"/>
</dbReference>
<dbReference type="PANTHER" id="PTHR30446">
    <property type="entry name" value="RECOMBINATION PROTEIN RECR"/>
    <property type="match status" value="1"/>
</dbReference>
<keyword evidence="6 7" id="KW-0234">DNA repair</keyword>
<dbReference type="Gene3D" id="6.10.250.240">
    <property type="match status" value="1"/>
</dbReference>
<dbReference type="GO" id="GO:0006310">
    <property type="term" value="P:DNA recombination"/>
    <property type="evidence" value="ECO:0007669"/>
    <property type="project" value="UniProtKB-UniRule"/>
</dbReference>
<keyword evidence="4 7" id="KW-0862">Zinc</keyword>
<evidence type="ECO:0000256" key="6">
    <source>
        <dbReference type="ARBA" id="ARBA00023204"/>
    </source>
</evidence>
<keyword evidence="2 7" id="KW-0227">DNA damage</keyword>
<proteinExistence type="inferred from homology"/>
<evidence type="ECO:0000256" key="2">
    <source>
        <dbReference type="ARBA" id="ARBA00022763"/>
    </source>
</evidence>
<dbReference type="InterPro" id="IPR023627">
    <property type="entry name" value="Rcmb_RecR"/>
</dbReference>
<dbReference type="Pfam" id="PF21175">
    <property type="entry name" value="RecR_C"/>
    <property type="match status" value="1"/>
</dbReference>
<dbReference type="PANTHER" id="PTHR30446:SF0">
    <property type="entry name" value="RECOMBINATION PROTEIN RECR"/>
    <property type="match status" value="1"/>
</dbReference>
<protein>
    <recommendedName>
        <fullName evidence="7">Recombination protein RecR</fullName>
    </recommendedName>
</protein>
<feature type="zinc finger region" description="C4-type" evidence="7">
    <location>
        <begin position="57"/>
        <end position="72"/>
    </location>
</feature>
<keyword evidence="1 7" id="KW-0479">Metal-binding</keyword>
<evidence type="ECO:0000313" key="10">
    <source>
        <dbReference type="Proteomes" id="UP000231414"/>
    </source>
</evidence>
<dbReference type="Gene3D" id="3.40.1360.10">
    <property type="match status" value="1"/>
</dbReference>
<comment type="function">
    <text evidence="7">May play a role in DNA repair. It seems to be involved in an RecBC-independent recombinational process of DNA repair. It may act with RecF and RecO.</text>
</comment>
<dbReference type="SMART" id="SM00493">
    <property type="entry name" value="TOPRIM"/>
    <property type="match status" value="1"/>
</dbReference>
<dbReference type="SUPFAM" id="SSF111304">
    <property type="entry name" value="Recombination protein RecR"/>
    <property type="match status" value="1"/>
</dbReference>
<dbReference type="InterPro" id="IPR006171">
    <property type="entry name" value="TOPRIM_dom"/>
</dbReference>
<dbReference type="CDD" id="cd01025">
    <property type="entry name" value="TOPRIM_recR"/>
    <property type="match status" value="1"/>
</dbReference>
<dbReference type="EMBL" id="PEYW01000024">
    <property type="protein sequence ID" value="PIS20859.1"/>
    <property type="molecule type" value="Genomic_DNA"/>
</dbReference>
<sequence>MQIPKPIQNAIDAFERLPGIGPKTAQRLVFYLLRLPQEQLDFFSLAVGNLKRQTVLCHQCFRVGETDPCEVCGDPQRERSIICVVEEPLDAMALDKAGYNGLYHVLHGVLSPLNNIGPEDLYLKELRPRVESGAIKEVILATNPTMEGDSTAMYIKRLLDGLPVKISRLGRGLPVGGDLEYADATTLKRSLEGRGEI</sequence>
<evidence type="ECO:0000259" key="8">
    <source>
        <dbReference type="PROSITE" id="PS50880"/>
    </source>
</evidence>
<dbReference type="PROSITE" id="PS50880">
    <property type="entry name" value="TOPRIM"/>
    <property type="match status" value="1"/>
</dbReference>
<dbReference type="AlphaFoldDB" id="A0A2H0X9L2"/>
<evidence type="ECO:0000256" key="3">
    <source>
        <dbReference type="ARBA" id="ARBA00022771"/>
    </source>
</evidence>
<keyword evidence="3 7" id="KW-0863">Zinc-finger</keyword>
<dbReference type="Gene3D" id="1.10.8.420">
    <property type="entry name" value="RecR Domain 1"/>
    <property type="match status" value="1"/>
</dbReference>